<dbReference type="InterPro" id="IPR025252">
    <property type="entry name" value="DUF4200"/>
</dbReference>
<evidence type="ECO:0000259" key="2">
    <source>
        <dbReference type="Pfam" id="PF13863"/>
    </source>
</evidence>
<sequence length="182" mass="21356">MLPPGLSRNNTSEHIRRKLRSTAGRFIHGFIQLGSSPIEKETDAAKSAGQILPVCCEMSVENAMEAKRRSTLEHYVKMSQFSEEMGKYQEQRKLLSQGLQDFETRRINFRRFILDNVSKLQRQQYTIKENRRLRELGIAELRKITQEMDEALQRREQLQRKLSKLRVYEAMVMDTLQLLPKG</sequence>
<keyword evidence="4" id="KW-1185">Reference proteome</keyword>
<evidence type="ECO:0000256" key="1">
    <source>
        <dbReference type="SAM" id="Coils"/>
    </source>
</evidence>
<proteinExistence type="predicted"/>
<organism evidence="3 4">
    <name type="scientific">Paragonimus westermani</name>
    <dbReference type="NCBI Taxonomy" id="34504"/>
    <lineage>
        <taxon>Eukaryota</taxon>
        <taxon>Metazoa</taxon>
        <taxon>Spiralia</taxon>
        <taxon>Lophotrochozoa</taxon>
        <taxon>Platyhelminthes</taxon>
        <taxon>Trematoda</taxon>
        <taxon>Digenea</taxon>
        <taxon>Plagiorchiida</taxon>
        <taxon>Troglotremata</taxon>
        <taxon>Troglotrematidae</taxon>
        <taxon>Paragonimus</taxon>
    </lineage>
</organism>
<comment type="caution">
    <text evidence="3">The sequence shown here is derived from an EMBL/GenBank/DDBJ whole genome shotgun (WGS) entry which is preliminary data.</text>
</comment>
<dbReference type="Proteomes" id="UP000324629">
    <property type="component" value="Unassembled WGS sequence"/>
</dbReference>
<dbReference type="EMBL" id="QNGE01000058">
    <property type="protein sequence ID" value="KAA3682179.1"/>
    <property type="molecule type" value="Genomic_DNA"/>
</dbReference>
<feature type="coiled-coil region" evidence="1">
    <location>
        <begin position="141"/>
        <end position="168"/>
    </location>
</feature>
<evidence type="ECO:0000313" key="3">
    <source>
        <dbReference type="EMBL" id="KAA3682179.1"/>
    </source>
</evidence>
<evidence type="ECO:0000313" key="4">
    <source>
        <dbReference type="Proteomes" id="UP000324629"/>
    </source>
</evidence>
<name>A0A5J4P363_9TREM</name>
<accession>A0A5J4P363</accession>
<dbReference type="Pfam" id="PF13863">
    <property type="entry name" value="DUF4200"/>
    <property type="match status" value="1"/>
</dbReference>
<gene>
    <name evidence="3" type="ORF">DEA37_0002853</name>
</gene>
<dbReference type="AlphaFoldDB" id="A0A5J4P363"/>
<reference evidence="3 4" key="1">
    <citation type="journal article" date="2019" name="Gigascience">
        <title>Whole-genome sequence of the oriental lung fluke Paragonimus westermani.</title>
        <authorList>
            <person name="Oey H."/>
            <person name="Zakrzewski M."/>
            <person name="Narain K."/>
            <person name="Devi K.R."/>
            <person name="Agatsuma T."/>
            <person name="Nawaratna S."/>
            <person name="Gobert G.N."/>
            <person name="Jones M.K."/>
            <person name="Ragan M.A."/>
            <person name="McManus D.P."/>
            <person name="Krause L."/>
        </authorList>
    </citation>
    <scope>NUCLEOTIDE SEQUENCE [LARGE SCALE GENOMIC DNA]</scope>
    <source>
        <strain evidence="3 4">IND2009</strain>
    </source>
</reference>
<protein>
    <recommendedName>
        <fullName evidence="2">DUF4200 domain-containing protein</fullName>
    </recommendedName>
</protein>
<keyword evidence="1" id="KW-0175">Coiled coil</keyword>
<feature type="domain" description="DUF4200" evidence="2">
    <location>
        <begin position="72"/>
        <end position="170"/>
    </location>
</feature>